<protein>
    <submittedName>
        <fullName evidence="1">Uncharacterized protein</fullName>
    </submittedName>
</protein>
<accession>A0A4C1Z313</accession>
<evidence type="ECO:0000313" key="2">
    <source>
        <dbReference type="Proteomes" id="UP000299102"/>
    </source>
</evidence>
<proteinExistence type="predicted"/>
<reference evidence="1 2" key="1">
    <citation type="journal article" date="2019" name="Commun. Biol.">
        <title>The bagworm genome reveals a unique fibroin gene that provides high tensile strength.</title>
        <authorList>
            <person name="Kono N."/>
            <person name="Nakamura H."/>
            <person name="Ohtoshi R."/>
            <person name="Tomita M."/>
            <person name="Numata K."/>
            <person name="Arakawa K."/>
        </authorList>
    </citation>
    <scope>NUCLEOTIDE SEQUENCE [LARGE SCALE GENOMIC DNA]</scope>
</reference>
<organism evidence="1 2">
    <name type="scientific">Eumeta variegata</name>
    <name type="common">Bagworm moth</name>
    <name type="synonym">Eumeta japonica</name>
    <dbReference type="NCBI Taxonomy" id="151549"/>
    <lineage>
        <taxon>Eukaryota</taxon>
        <taxon>Metazoa</taxon>
        <taxon>Ecdysozoa</taxon>
        <taxon>Arthropoda</taxon>
        <taxon>Hexapoda</taxon>
        <taxon>Insecta</taxon>
        <taxon>Pterygota</taxon>
        <taxon>Neoptera</taxon>
        <taxon>Endopterygota</taxon>
        <taxon>Lepidoptera</taxon>
        <taxon>Glossata</taxon>
        <taxon>Ditrysia</taxon>
        <taxon>Tineoidea</taxon>
        <taxon>Psychidae</taxon>
        <taxon>Oiketicinae</taxon>
        <taxon>Eumeta</taxon>
    </lineage>
</organism>
<gene>
    <name evidence="1" type="ORF">EVAR_89038_1</name>
</gene>
<keyword evidence="2" id="KW-1185">Reference proteome</keyword>
<evidence type="ECO:0000313" key="1">
    <source>
        <dbReference type="EMBL" id="GBP81930.1"/>
    </source>
</evidence>
<comment type="caution">
    <text evidence="1">The sequence shown here is derived from an EMBL/GenBank/DDBJ whole genome shotgun (WGS) entry which is preliminary data.</text>
</comment>
<name>A0A4C1Z313_EUMVA</name>
<dbReference type="EMBL" id="BGZK01001538">
    <property type="protein sequence ID" value="GBP81930.1"/>
    <property type="molecule type" value="Genomic_DNA"/>
</dbReference>
<dbReference type="AlphaFoldDB" id="A0A4C1Z313"/>
<sequence length="150" mass="16857">MKISTELRLQTLSAVACEASGLRTQSRERGFRLGMIYQFEFEEQIQVRERKELLGTPAQAHGPRYPLNLSISAPPPLAPSQHDAADGGRRRRVNSIYFVRSVSFNLKLLEKGSDEWRRCNRKAINQNNSACGQNSRACKRGGACECVFVT</sequence>
<dbReference type="Proteomes" id="UP000299102">
    <property type="component" value="Unassembled WGS sequence"/>
</dbReference>